<dbReference type="EMBL" id="CM009749">
    <property type="protein sequence ID" value="PUZ75262.1"/>
    <property type="molecule type" value="Genomic_DNA"/>
</dbReference>
<gene>
    <name evidence="2" type="ORF">GQ55_1G142400</name>
</gene>
<feature type="chain" id="PRO_5015506599" evidence="1">
    <location>
        <begin position="30"/>
        <end position="103"/>
    </location>
</feature>
<accession>A0A2T7F5A3</accession>
<protein>
    <submittedName>
        <fullName evidence="2">Uncharacterized protein</fullName>
    </submittedName>
</protein>
<feature type="signal peptide" evidence="1">
    <location>
        <begin position="1"/>
        <end position="29"/>
    </location>
</feature>
<keyword evidence="3" id="KW-1185">Reference proteome</keyword>
<evidence type="ECO:0000313" key="2">
    <source>
        <dbReference type="EMBL" id="PUZ75262.1"/>
    </source>
</evidence>
<dbReference type="Gramene" id="PUZ75262">
    <property type="protein sequence ID" value="PUZ75262"/>
    <property type="gene ID" value="GQ55_1G142400"/>
</dbReference>
<dbReference type="Proteomes" id="UP000244336">
    <property type="component" value="Chromosome 1"/>
</dbReference>
<evidence type="ECO:0000256" key="1">
    <source>
        <dbReference type="SAM" id="SignalP"/>
    </source>
</evidence>
<sequence>MASTAAVVKVAAMFMLVLCVGSQLKFTRASNDDQQDEAAAAGSALLQKPVALELAEELLSGGLGCSPACSYCKALCASFCSTAAVPYARCLQRCISNNQCASK</sequence>
<evidence type="ECO:0000313" key="3">
    <source>
        <dbReference type="Proteomes" id="UP000244336"/>
    </source>
</evidence>
<proteinExistence type="predicted"/>
<reference evidence="2 3" key="1">
    <citation type="submission" date="2018-04" db="EMBL/GenBank/DDBJ databases">
        <title>WGS assembly of Panicum hallii var. hallii HAL2.</title>
        <authorList>
            <person name="Lovell J."/>
            <person name="Jenkins J."/>
            <person name="Lowry D."/>
            <person name="Mamidi S."/>
            <person name="Sreedasyam A."/>
            <person name="Weng X."/>
            <person name="Barry K."/>
            <person name="Bonette J."/>
            <person name="Campitelli B."/>
            <person name="Daum C."/>
            <person name="Gordon S."/>
            <person name="Gould B."/>
            <person name="Lipzen A."/>
            <person name="MacQueen A."/>
            <person name="Palacio-Mejia J."/>
            <person name="Plott C."/>
            <person name="Shakirov E."/>
            <person name="Shu S."/>
            <person name="Yoshinaga Y."/>
            <person name="Zane M."/>
            <person name="Rokhsar D."/>
            <person name="Grimwood J."/>
            <person name="Schmutz J."/>
            <person name="Juenger T."/>
        </authorList>
    </citation>
    <scope>NUCLEOTIDE SEQUENCE [LARGE SCALE GENOMIC DNA]</scope>
    <source>
        <strain evidence="3">cv. HAL2</strain>
    </source>
</reference>
<organism evidence="2 3">
    <name type="scientific">Panicum hallii var. hallii</name>
    <dbReference type="NCBI Taxonomy" id="1504633"/>
    <lineage>
        <taxon>Eukaryota</taxon>
        <taxon>Viridiplantae</taxon>
        <taxon>Streptophyta</taxon>
        <taxon>Embryophyta</taxon>
        <taxon>Tracheophyta</taxon>
        <taxon>Spermatophyta</taxon>
        <taxon>Magnoliopsida</taxon>
        <taxon>Liliopsida</taxon>
        <taxon>Poales</taxon>
        <taxon>Poaceae</taxon>
        <taxon>PACMAD clade</taxon>
        <taxon>Panicoideae</taxon>
        <taxon>Panicodae</taxon>
        <taxon>Paniceae</taxon>
        <taxon>Panicinae</taxon>
        <taxon>Panicum</taxon>
        <taxon>Panicum sect. Panicum</taxon>
    </lineage>
</organism>
<name>A0A2T7F5A3_9POAL</name>
<dbReference type="OrthoDB" id="10356142at2759"/>
<dbReference type="AlphaFoldDB" id="A0A2T7F5A3"/>
<keyword evidence="1" id="KW-0732">Signal</keyword>